<dbReference type="Proteomes" id="UP000309668">
    <property type="component" value="Unassembled WGS sequence"/>
</dbReference>
<evidence type="ECO:0000313" key="1">
    <source>
        <dbReference type="EMBL" id="TMM46131.1"/>
    </source>
</evidence>
<proteinExistence type="predicted"/>
<dbReference type="InterPro" id="IPR016084">
    <property type="entry name" value="Haem_Oase-like_multi-hlx"/>
</dbReference>
<keyword evidence="2" id="KW-1185">Reference proteome</keyword>
<dbReference type="Gene3D" id="1.20.910.10">
    <property type="entry name" value="Heme oxygenase-like"/>
    <property type="match status" value="1"/>
</dbReference>
<dbReference type="EMBL" id="VCAO01000009">
    <property type="protein sequence ID" value="TMM46131.1"/>
    <property type="molecule type" value="Genomic_DNA"/>
</dbReference>
<dbReference type="OrthoDB" id="9149607at2"/>
<accession>A0A5S3P0S3</accession>
<name>A0A5S3P0S3_9SPHN</name>
<reference evidence="1 2" key="1">
    <citation type="submission" date="2019-05" db="EMBL/GenBank/DDBJ databases">
        <title>Erythrobacter marisflavi sp. nov., isolated from isolated from water of an estuary environment.</title>
        <authorList>
            <person name="Yoon J.-H."/>
        </authorList>
    </citation>
    <scope>NUCLEOTIDE SEQUENCE [LARGE SCALE GENOMIC DNA]</scope>
    <source>
        <strain evidence="1 2">KEM-5</strain>
    </source>
</reference>
<comment type="caution">
    <text evidence="1">The sequence shown here is derived from an EMBL/GenBank/DDBJ whole genome shotgun (WGS) entry which is preliminary data.</text>
</comment>
<protein>
    <submittedName>
        <fullName evidence="1">Biliverdin-producing heme oxygenase</fullName>
    </submittedName>
</protein>
<organism evidence="1 2">
    <name type="scientific">Qipengyuania marisflavi</name>
    <dbReference type="NCBI Taxonomy" id="2486356"/>
    <lineage>
        <taxon>Bacteria</taxon>
        <taxon>Pseudomonadati</taxon>
        <taxon>Pseudomonadota</taxon>
        <taxon>Alphaproteobacteria</taxon>
        <taxon>Sphingomonadales</taxon>
        <taxon>Erythrobacteraceae</taxon>
        <taxon>Qipengyuania</taxon>
    </lineage>
</organism>
<dbReference type="RefSeq" id="WP_138619213.1">
    <property type="nucleotide sequence ID" value="NZ_VCAO01000009.1"/>
</dbReference>
<dbReference type="SUPFAM" id="SSF48613">
    <property type="entry name" value="Heme oxygenase-like"/>
    <property type="match status" value="1"/>
</dbReference>
<sequence length="173" mass="18281">MRQETRAAHDALDAGLGAFAIGGDGDFGAFLRVQYAARLPIENWLAVQDSGAITPPPQTHLIAADLAELNLAAPPDFGAFPLQHSGALTGVAWTLAGSSLGNRAMLAQRRKLGLNGADRFLSDDAMPQFWKALRPTLDTIASPEAAHHAVTGANAVFALFRLAANHYTIKEVA</sequence>
<dbReference type="CDD" id="cd19166">
    <property type="entry name" value="HemeO-bac"/>
    <property type="match status" value="1"/>
</dbReference>
<gene>
    <name evidence="1" type="ORF">FEV51_11860</name>
</gene>
<dbReference type="AlphaFoldDB" id="A0A5S3P0S3"/>
<evidence type="ECO:0000313" key="2">
    <source>
        <dbReference type="Proteomes" id="UP000309668"/>
    </source>
</evidence>